<dbReference type="GO" id="GO:0003723">
    <property type="term" value="F:RNA binding"/>
    <property type="evidence" value="ECO:0007669"/>
    <property type="project" value="UniProtKB-UniRule"/>
</dbReference>
<dbReference type="ExpressionAtlas" id="A0A178U8D7">
    <property type="expression patterns" value="baseline and differential"/>
</dbReference>
<evidence type="ECO:0000256" key="1">
    <source>
        <dbReference type="ARBA" id="ARBA00022884"/>
    </source>
</evidence>
<feature type="domain" description="RRM" evidence="4">
    <location>
        <begin position="368"/>
        <end position="445"/>
    </location>
</feature>
<evidence type="ECO:0000313" key="6">
    <source>
        <dbReference type="EMBL" id="OAO90218.1"/>
    </source>
</evidence>
<dbReference type="PROSITE" id="PS50102">
    <property type="entry name" value="RRM"/>
    <property type="match status" value="1"/>
</dbReference>
<name>A0A178U8D7_ARATH</name>
<evidence type="ECO:0000256" key="3">
    <source>
        <dbReference type="SAM" id="MobiDB-lite"/>
    </source>
</evidence>
<dbReference type="PANTHER" id="PTHR10693:SF75">
    <property type="entry name" value="NUCLEAR TRANSPORT FACTOR 2"/>
    <property type="match status" value="1"/>
</dbReference>
<evidence type="ECO:0000256" key="2">
    <source>
        <dbReference type="PROSITE-ProRule" id="PRU00176"/>
    </source>
</evidence>
<dbReference type="EMBL" id="LUHQ01000005">
    <property type="protein sequence ID" value="OAO90218.1"/>
    <property type="molecule type" value="Genomic_DNA"/>
</dbReference>
<dbReference type="FunFam" id="3.10.450.50:FF:000003">
    <property type="entry name" value="Nuclear transport factor 2 family protein"/>
    <property type="match status" value="1"/>
</dbReference>
<accession>A0A178U8D7</accession>
<dbReference type="InterPro" id="IPR018222">
    <property type="entry name" value="Nuclear_transport_factor_2_euk"/>
</dbReference>
<feature type="region of interest" description="Disordered" evidence="3">
    <location>
        <begin position="313"/>
        <end position="364"/>
    </location>
</feature>
<feature type="domain" description="NTF2" evidence="5">
    <location>
        <begin position="90"/>
        <end position="206"/>
    </location>
</feature>
<dbReference type="Proteomes" id="UP000078284">
    <property type="component" value="Chromosome 5"/>
</dbReference>
<proteinExistence type="predicted"/>
<feature type="region of interest" description="Disordered" evidence="3">
    <location>
        <begin position="282"/>
        <end position="301"/>
    </location>
</feature>
<evidence type="ECO:0000259" key="5">
    <source>
        <dbReference type="PROSITE" id="PS50177"/>
    </source>
</evidence>
<dbReference type="Gene3D" id="3.30.70.330">
    <property type="match status" value="1"/>
</dbReference>
<dbReference type="InterPro" id="IPR039539">
    <property type="entry name" value="Ras_GTPase_bind_prot"/>
</dbReference>
<dbReference type="AlphaFoldDB" id="A0A178U8D7"/>
<dbReference type="GO" id="GO:0005737">
    <property type="term" value="C:cytoplasm"/>
    <property type="evidence" value="ECO:0007669"/>
    <property type="project" value="UniProtKB-ARBA"/>
</dbReference>
<dbReference type="InterPro" id="IPR012677">
    <property type="entry name" value="Nucleotide-bd_a/b_plait_sf"/>
</dbReference>
<dbReference type="SUPFAM" id="SSF54427">
    <property type="entry name" value="NTF2-like"/>
    <property type="match status" value="1"/>
</dbReference>
<feature type="compositionally biased region" description="Low complexity" evidence="3">
    <location>
        <begin position="458"/>
        <end position="469"/>
    </location>
</feature>
<dbReference type="InterPro" id="IPR032710">
    <property type="entry name" value="NTF2-like_dom_sf"/>
</dbReference>
<dbReference type="InterPro" id="IPR002075">
    <property type="entry name" value="NTF2_dom"/>
</dbReference>
<gene>
    <name evidence="6" type="ordered locus">AXX17_At5g60450</name>
</gene>
<evidence type="ECO:0000259" key="4">
    <source>
        <dbReference type="PROSITE" id="PS50102"/>
    </source>
</evidence>
<sequence>MPGLPDITKCLSSVMDIPGCIAEISQSIFTRKFVGTVPSLLSLSFSVCRCLSRPLLCFVASAADLSLSFSLPQITMAQQEASPSPGAEVVGRAFVEQYYHILHQSPGLVHRFYQDSSFLTRPDVTGAVTTVTTMQAINDKILSLKYEDYTAEIETADAQESHERGVIVLVTGRLTGNDNVRKKFSQSFFLAPQDKGYFVLNDVFRFLEEKEVTAQARSVPINGTTRDVQAPIEPERVVVSHEPEVEPEPVASIEEEDLDNVAEVYDPSDKDEGVVVDVEPIEPPTQISHNEILSVPQGDAPKHSYASILKQMKSSPAPTTHVARNKPRPAPVNQKLTAPPAEPAARPEASAHENVPNSSHVDVEDDGHSIYVRNLPFDSTPTQLEEVFKNFGAIKHEGIQVRSNKQQGFCFGFVEFETSSGKQSALEASPVTIGDRQAVVEEKKTNSRGGGNNGGSRGRYFSGRGSFRNESFKGGRGGGGRGGYGRGGGEFSGRPKSSNPRNGGESYQRVPQNGGGGRGGRGEGGRGGARGGGSS</sequence>
<dbReference type="Pfam" id="PF02136">
    <property type="entry name" value="NTF2"/>
    <property type="match status" value="1"/>
</dbReference>
<feature type="region of interest" description="Disordered" evidence="3">
    <location>
        <begin position="436"/>
        <end position="535"/>
    </location>
</feature>
<feature type="compositionally biased region" description="Gly residues" evidence="3">
    <location>
        <begin position="448"/>
        <end position="457"/>
    </location>
</feature>
<dbReference type="PANTHER" id="PTHR10693">
    <property type="entry name" value="RAS GTPASE-ACTIVATING PROTEIN-BINDING PROTEIN"/>
    <property type="match status" value="1"/>
</dbReference>
<feature type="compositionally biased region" description="Gly residues" evidence="3">
    <location>
        <begin position="525"/>
        <end position="535"/>
    </location>
</feature>
<evidence type="ECO:0008006" key="8">
    <source>
        <dbReference type="Google" id="ProtNLM"/>
    </source>
</evidence>
<dbReference type="Gene3D" id="3.10.450.50">
    <property type="match status" value="1"/>
</dbReference>
<dbReference type="SUPFAM" id="SSF54928">
    <property type="entry name" value="RNA-binding domain, RBD"/>
    <property type="match status" value="1"/>
</dbReference>
<dbReference type="CDD" id="cd00780">
    <property type="entry name" value="NTF2"/>
    <property type="match status" value="1"/>
</dbReference>
<protein>
    <recommendedName>
        <fullName evidence="8">Nuclear transport factor 2 (NTF2) family protein with RNA binding (RRM-RBD-RNP motifs) domain-containing protein</fullName>
    </recommendedName>
</protein>
<dbReference type="Pfam" id="PF00076">
    <property type="entry name" value="RRM_1"/>
    <property type="match status" value="1"/>
</dbReference>
<evidence type="ECO:0000313" key="7">
    <source>
        <dbReference type="Proteomes" id="UP000078284"/>
    </source>
</evidence>
<dbReference type="CDD" id="cd00590">
    <property type="entry name" value="RRM_SF"/>
    <property type="match status" value="1"/>
</dbReference>
<dbReference type="InterPro" id="IPR000504">
    <property type="entry name" value="RRM_dom"/>
</dbReference>
<reference evidence="7" key="1">
    <citation type="journal article" date="2016" name="Proc. Natl. Acad. Sci. U.S.A.">
        <title>Chromosome-level assembly of Arabidopsis thaliana Ler reveals the extent of translocation and inversion polymorphisms.</title>
        <authorList>
            <person name="Zapata L."/>
            <person name="Ding J."/>
            <person name="Willing E.M."/>
            <person name="Hartwig B."/>
            <person name="Bezdan D."/>
            <person name="Jiao W.B."/>
            <person name="Patel V."/>
            <person name="Velikkakam James G."/>
            <person name="Koornneef M."/>
            <person name="Ossowski S."/>
            <person name="Schneeberger K."/>
        </authorList>
    </citation>
    <scope>NUCLEOTIDE SEQUENCE [LARGE SCALE GENOMIC DNA]</scope>
    <source>
        <strain evidence="7">cv. Landsberg erecta</strain>
    </source>
</reference>
<dbReference type="SMART" id="SM00360">
    <property type="entry name" value="RRM"/>
    <property type="match status" value="1"/>
</dbReference>
<comment type="caution">
    <text evidence="6">The sequence shown here is derived from an EMBL/GenBank/DDBJ whole genome shotgun (WGS) entry which is preliminary data.</text>
</comment>
<dbReference type="InterPro" id="IPR035979">
    <property type="entry name" value="RBD_domain_sf"/>
</dbReference>
<dbReference type="PROSITE" id="PS50177">
    <property type="entry name" value="NTF2_DOMAIN"/>
    <property type="match status" value="1"/>
</dbReference>
<feature type="compositionally biased region" description="Gly residues" evidence="3">
    <location>
        <begin position="474"/>
        <end position="491"/>
    </location>
</feature>
<organism evidence="6 7">
    <name type="scientific">Arabidopsis thaliana</name>
    <name type="common">Mouse-ear cress</name>
    <dbReference type="NCBI Taxonomy" id="3702"/>
    <lineage>
        <taxon>Eukaryota</taxon>
        <taxon>Viridiplantae</taxon>
        <taxon>Streptophyta</taxon>
        <taxon>Embryophyta</taxon>
        <taxon>Tracheophyta</taxon>
        <taxon>Spermatophyta</taxon>
        <taxon>Magnoliopsida</taxon>
        <taxon>eudicotyledons</taxon>
        <taxon>Gunneridae</taxon>
        <taxon>Pentapetalae</taxon>
        <taxon>rosids</taxon>
        <taxon>malvids</taxon>
        <taxon>Brassicales</taxon>
        <taxon>Brassicaceae</taxon>
        <taxon>Camelineae</taxon>
        <taxon>Arabidopsis</taxon>
    </lineage>
</organism>
<keyword evidence="1 2" id="KW-0694">RNA-binding</keyword>